<gene>
    <name evidence="2" type="ORF">C7999DRAFT_33275</name>
</gene>
<dbReference type="InterPro" id="IPR019734">
    <property type="entry name" value="TPR_rpt"/>
</dbReference>
<keyword evidence="3" id="KW-1185">Reference proteome</keyword>
<accession>A0AAN7CQ95</accession>
<keyword evidence="1" id="KW-0802">TPR repeat</keyword>
<dbReference type="PANTHER" id="PTHR46082">
    <property type="entry name" value="ATP/GTP-BINDING PROTEIN-RELATED"/>
    <property type="match status" value="1"/>
</dbReference>
<dbReference type="PANTHER" id="PTHR46082:SF6">
    <property type="entry name" value="AAA+ ATPASE DOMAIN-CONTAINING PROTEIN-RELATED"/>
    <property type="match status" value="1"/>
</dbReference>
<proteinExistence type="predicted"/>
<organism evidence="2 3">
    <name type="scientific">Corynascus novoguineensis</name>
    <dbReference type="NCBI Taxonomy" id="1126955"/>
    <lineage>
        <taxon>Eukaryota</taxon>
        <taxon>Fungi</taxon>
        <taxon>Dikarya</taxon>
        <taxon>Ascomycota</taxon>
        <taxon>Pezizomycotina</taxon>
        <taxon>Sordariomycetes</taxon>
        <taxon>Sordariomycetidae</taxon>
        <taxon>Sordariales</taxon>
        <taxon>Chaetomiaceae</taxon>
        <taxon>Corynascus</taxon>
    </lineage>
</organism>
<sequence length="83" mass="9468">MYERVLEGYEKVLGPEHTSTLNAANNLGILYVDQGRHNEAETMYKRALKGKEKAWGPEHTSTLDTVNNLGILYAYQGDTRRLR</sequence>
<protein>
    <recommendedName>
        <fullName evidence="4">Beta transducin-like protein het-e4s</fullName>
    </recommendedName>
</protein>
<dbReference type="EMBL" id="MU857677">
    <property type="protein sequence ID" value="KAK4246309.1"/>
    <property type="molecule type" value="Genomic_DNA"/>
</dbReference>
<feature type="repeat" description="TPR" evidence="1">
    <location>
        <begin position="21"/>
        <end position="54"/>
    </location>
</feature>
<reference evidence="2" key="1">
    <citation type="journal article" date="2023" name="Mol. Phylogenet. Evol.">
        <title>Genome-scale phylogeny and comparative genomics of the fungal order Sordariales.</title>
        <authorList>
            <person name="Hensen N."/>
            <person name="Bonometti L."/>
            <person name="Westerberg I."/>
            <person name="Brannstrom I.O."/>
            <person name="Guillou S."/>
            <person name="Cros-Aarteil S."/>
            <person name="Calhoun S."/>
            <person name="Haridas S."/>
            <person name="Kuo A."/>
            <person name="Mondo S."/>
            <person name="Pangilinan J."/>
            <person name="Riley R."/>
            <person name="LaButti K."/>
            <person name="Andreopoulos B."/>
            <person name="Lipzen A."/>
            <person name="Chen C."/>
            <person name="Yan M."/>
            <person name="Daum C."/>
            <person name="Ng V."/>
            <person name="Clum A."/>
            <person name="Steindorff A."/>
            <person name="Ohm R.A."/>
            <person name="Martin F."/>
            <person name="Silar P."/>
            <person name="Natvig D.O."/>
            <person name="Lalanne C."/>
            <person name="Gautier V."/>
            <person name="Ament-Velasquez S.L."/>
            <person name="Kruys A."/>
            <person name="Hutchinson M.I."/>
            <person name="Powell A.J."/>
            <person name="Barry K."/>
            <person name="Miller A.N."/>
            <person name="Grigoriev I.V."/>
            <person name="Debuchy R."/>
            <person name="Gladieux P."/>
            <person name="Hiltunen Thoren M."/>
            <person name="Johannesson H."/>
        </authorList>
    </citation>
    <scope>NUCLEOTIDE SEQUENCE</scope>
    <source>
        <strain evidence="2">CBS 359.72</strain>
    </source>
</reference>
<dbReference type="InterPro" id="IPR053137">
    <property type="entry name" value="NLR-like"/>
</dbReference>
<reference evidence="2" key="2">
    <citation type="submission" date="2023-05" db="EMBL/GenBank/DDBJ databases">
        <authorList>
            <consortium name="Lawrence Berkeley National Laboratory"/>
            <person name="Steindorff A."/>
            <person name="Hensen N."/>
            <person name="Bonometti L."/>
            <person name="Westerberg I."/>
            <person name="Brannstrom I.O."/>
            <person name="Guillou S."/>
            <person name="Cros-Aarteil S."/>
            <person name="Calhoun S."/>
            <person name="Haridas S."/>
            <person name="Kuo A."/>
            <person name="Mondo S."/>
            <person name="Pangilinan J."/>
            <person name="Riley R."/>
            <person name="Labutti K."/>
            <person name="Andreopoulos B."/>
            <person name="Lipzen A."/>
            <person name="Chen C."/>
            <person name="Yanf M."/>
            <person name="Daum C."/>
            <person name="Ng V."/>
            <person name="Clum A."/>
            <person name="Ohm R."/>
            <person name="Martin F."/>
            <person name="Silar P."/>
            <person name="Natvig D."/>
            <person name="Lalanne C."/>
            <person name="Gautier V."/>
            <person name="Ament-Velasquez S.L."/>
            <person name="Kruys A."/>
            <person name="Hutchinson M.I."/>
            <person name="Powell A.J."/>
            <person name="Barry K."/>
            <person name="Miller A.N."/>
            <person name="Grigoriev I.V."/>
            <person name="Debuchy R."/>
            <person name="Gladieux P."/>
            <person name="Thoren M.H."/>
            <person name="Johannesson H."/>
        </authorList>
    </citation>
    <scope>NUCLEOTIDE SEQUENCE</scope>
    <source>
        <strain evidence="2">CBS 359.72</strain>
    </source>
</reference>
<evidence type="ECO:0000313" key="3">
    <source>
        <dbReference type="Proteomes" id="UP001303647"/>
    </source>
</evidence>
<name>A0AAN7CQ95_9PEZI</name>
<dbReference type="InterPro" id="IPR011990">
    <property type="entry name" value="TPR-like_helical_dom_sf"/>
</dbReference>
<dbReference type="SUPFAM" id="SSF48452">
    <property type="entry name" value="TPR-like"/>
    <property type="match status" value="1"/>
</dbReference>
<dbReference type="Pfam" id="PF13424">
    <property type="entry name" value="TPR_12"/>
    <property type="match status" value="1"/>
</dbReference>
<comment type="caution">
    <text evidence="2">The sequence shown here is derived from an EMBL/GenBank/DDBJ whole genome shotgun (WGS) entry which is preliminary data.</text>
</comment>
<evidence type="ECO:0000313" key="2">
    <source>
        <dbReference type="EMBL" id="KAK4246309.1"/>
    </source>
</evidence>
<dbReference type="Gene3D" id="1.25.40.10">
    <property type="entry name" value="Tetratricopeptide repeat domain"/>
    <property type="match status" value="1"/>
</dbReference>
<dbReference type="AlphaFoldDB" id="A0AAN7CQ95"/>
<dbReference type="Proteomes" id="UP001303647">
    <property type="component" value="Unassembled WGS sequence"/>
</dbReference>
<dbReference type="PROSITE" id="PS50005">
    <property type="entry name" value="TPR"/>
    <property type="match status" value="1"/>
</dbReference>
<evidence type="ECO:0000256" key="1">
    <source>
        <dbReference type="PROSITE-ProRule" id="PRU00339"/>
    </source>
</evidence>
<evidence type="ECO:0008006" key="4">
    <source>
        <dbReference type="Google" id="ProtNLM"/>
    </source>
</evidence>